<feature type="non-terminal residue" evidence="1">
    <location>
        <position position="1"/>
    </location>
</feature>
<proteinExistence type="predicted"/>
<accession>A0A699H0S1</accession>
<evidence type="ECO:0000313" key="1">
    <source>
        <dbReference type="EMBL" id="GEW89721.1"/>
    </source>
</evidence>
<dbReference type="EMBL" id="BKCJ010079205">
    <property type="protein sequence ID" value="GEW89721.1"/>
    <property type="molecule type" value="Genomic_DNA"/>
</dbReference>
<protein>
    <submittedName>
        <fullName evidence="1">Zinc knuckle CX2CX4HX4C</fullName>
    </submittedName>
</protein>
<organism evidence="1">
    <name type="scientific">Tanacetum cinerariifolium</name>
    <name type="common">Dalmatian daisy</name>
    <name type="synonym">Chrysanthemum cinerariifolium</name>
    <dbReference type="NCBI Taxonomy" id="118510"/>
    <lineage>
        <taxon>Eukaryota</taxon>
        <taxon>Viridiplantae</taxon>
        <taxon>Streptophyta</taxon>
        <taxon>Embryophyta</taxon>
        <taxon>Tracheophyta</taxon>
        <taxon>Spermatophyta</taxon>
        <taxon>Magnoliopsida</taxon>
        <taxon>eudicotyledons</taxon>
        <taxon>Gunneridae</taxon>
        <taxon>Pentapetalae</taxon>
        <taxon>asterids</taxon>
        <taxon>campanulids</taxon>
        <taxon>Asterales</taxon>
        <taxon>Asteraceae</taxon>
        <taxon>Asteroideae</taxon>
        <taxon>Anthemideae</taxon>
        <taxon>Anthemidinae</taxon>
        <taxon>Tanacetum</taxon>
    </lineage>
</organism>
<reference evidence="1" key="1">
    <citation type="journal article" date="2019" name="Sci. Rep.">
        <title>Draft genome of Tanacetum cinerariifolium, the natural source of mosquito coil.</title>
        <authorList>
            <person name="Yamashiro T."/>
            <person name="Shiraishi A."/>
            <person name="Satake H."/>
            <person name="Nakayama K."/>
        </authorList>
    </citation>
    <scope>NUCLEOTIDE SEQUENCE</scope>
</reference>
<name>A0A699H0S1_TANCI</name>
<dbReference type="AlphaFoldDB" id="A0A699H0S1"/>
<comment type="caution">
    <text evidence="1">The sequence shown here is derived from an EMBL/GenBank/DDBJ whole genome shotgun (WGS) entry which is preliminary data.</text>
</comment>
<sequence length="198" mass="22417">NDWEVMKCGWDAQVLALLYEWESLTMEDILTTLILRELGKRIGGTKEETHDGLYIMGMPHHSDGHIKRDCPINKSSGSIRKGKHDHDSFDDEPIMLDSYTSSMCIESWGISSLTRCLIEINAADVLKESLTMGVPLIKVSRFTIETITIEYEWKPPCCDQCKIFGHVHDYCPKIVSVPPTFVTHNVVTPTVEKTNDGF</sequence>
<gene>
    <name evidence="1" type="ORF">Tci_261697</name>
</gene>